<feature type="transmembrane region" description="Helical" evidence="8">
    <location>
        <begin position="391"/>
        <end position="410"/>
    </location>
</feature>
<sequence length="491" mass="55400">MSAYPNRKYQIALFLLFLTLYVLTLKGICTGDNVFHYERIQNIIKRGRLTMPEGKYDFAKQRWLRVFMAEGRDGKLYLTLGDGLSIAALPFALVGNIIERAVDVSAYESKIGESAPKLNLLYLRKLPSAFFTALVNPFVMALTLLIFFNFCLRIEGGVGSAFFASALLGIGTILWPYSSTFWTQPIVTLCLFSAFYCVFLYKKHSKPKFLLFAGALLGYSFITRYVSIISVPWFILYLVLIHWREKKRIPGAVGLLVSSFALFFLLQMGWNWYRFGSPLNMGAKHQAFLRFSFRGKPYISLPAMLVGLNKSIFVFSPPLVLGLFGAKKFIQRYRVEAVLLLGIIFAYLAFYSKFSFWSSPASWGPRFLVPIIPFLLLPVCLFINGVKWKKVLTYALLTAGVIIQLIAVLLPPQIGAIDEYFGGTPKTVDYFGKSEIIPQAKMLLPGNVELWFLDSIPKLVVGLILIVVCIASAYYCIHQIKFQPSEDVDGS</sequence>
<keyword evidence="2" id="KW-1003">Cell membrane</keyword>
<reference evidence="9 10" key="1">
    <citation type="submission" date="2019-03" db="EMBL/GenBank/DDBJ databases">
        <title>Metabolic potential of uncultured bacteria and archaea associated with petroleum seepage in deep-sea sediments.</title>
        <authorList>
            <person name="Dong X."/>
            <person name="Hubert C."/>
        </authorList>
    </citation>
    <scope>NUCLEOTIDE SEQUENCE [LARGE SCALE GENOMIC DNA]</scope>
    <source>
        <strain evidence="9">E44_bin18</strain>
    </source>
</reference>
<evidence type="ECO:0000256" key="6">
    <source>
        <dbReference type="ARBA" id="ARBA00022989"/>
    </source>
</evidence>
<feature type="transmembrane region" description="Helical" evidence="8">
    <location>
        <begin position="459"/>
        <end position="477"/>
    </location>
</feature>
<evidence type="ECO:0000256" key="2">
    <source>
        <dbReference type="ARBA" id="ARBA00022475"/>
    </source>
</evidence>
<evidence type="ECO:0000256" key="7">
    <source>
        <dbReference type="ARBA" id="ARBA00023136"/>
    </source>
</evidence>
<evidence type="ECO:0000256" key="3">
    <source>
        <dbReference type="ARBA" id="ARBA00022676"/>
    </source>
</evidence>
<feature type="transmembrane region" description="Helical" evidence="8">
    <location>
        <begin position="363"/>
        <end position="384"/>
    </location>
</feature>
<comment type="caution">
    <text evidence="9">The sequence shown here is derived from an EMBL/GenBank/DDBJ whole genome shotgun (WGS) entry which is preliminary data.</text>
</comment>
<dbReference type="GO" id="GO:0009103">
    <property type="term" value="P:lipopolysaccharide biosynthetic process"/>
    <property type="evidence" value="ECO:0007669"/>
    <property type="project" value="UniProtKB-ARBA"/>
</dbReference>
<evidence type="ECO:0000313" key="9">
    <source>
        <dbReference type="EMBL" id="TET44602.1"/>
    </source>
</evidence>
<keyword evidence="7 8" id="KW-0472">Membrane</keyword>
<proteinExistence type="predicted"/>
<accession>A0A523UPY1</accession>
<keyword evidence="5 8" id="KW-0812">Transmembrane</keyword>
<feature type="transmembrane region" description="Helical" evidence="8">
    <location>
        <begin position="252"/>
        <end position="273"/>
    </location>
</feature>
<evidence type="ECO:0000256" key="1">
    <source>
        <dbReference type="ARBA" id="ARBA00004651"/>
    </source>
</evidence>
<feature type="transmembrane region" description="Helical" evidence="8">
    <location>
        <begin position="182"/>
        <end position="201"/>
    </location>
</feature>
<organism evidence="9 10">
    <name type="scientific">candidate division TA06 bacterium</name>
    <dbReference type="NCBI Taxonomy" id="2250710"/>
    <lineage>
        <taxon>Bacteria</taxon>
        <taxon>Bacteria division TA06</taxon>
    </lineage>
</organism>
<keyword evidence="4" id="KW-0808">Transferase</keyword>
<dbReference type="EMBL" id="SOJN01000119">
    <property type="protein sequence ID" value="TET44602.1"/>
    <property type="molecule type" value="Genomic_DNA"/>
</dbReference>
<evidence type="ECO:0000256" key="8">
    <source>
        <dbReference type="SAM" id="Phobius"/>
    </source>
</evidence>
<name>A0A523UPY1_UNCT6</name>
<keyword evidence="3" id="KW-0328">Glycosyltransferase</keyword>
<feature type="transmembrane region" description="Helical" evidence="8">
    <location>
        <begin position="337"/>
        <end position="357"/>
    </location>
</feature>
<evidence type="ECO:0000313" key="10">
    <source>
        <dbReference type="Proteomes" id="UP000315525"/>
    </source>
</evidence>
<dbReference type="GO" id="GO:0016763">
    <property type="term" value="F:pentosyltransferase activity"/>
    <property type="evidence" value="ECO:0007669"/>
    <property type="project" value="TreeGrafter"/>
</dbReference>
<dbReference type="GO" id="GO:0005886">
    <property type="term" value="C:plasma membrane"/>
    <property type="evidence" value="ECO:0007669"/>
    <property type="project" value="UniProtKB-SubCell"/>
</dbReference>
<feature type="transmembrane region" description="Helical" evidence="8">
    <location>
        <begin position="156"/>
        <end position="175"/>
    </location>
</feature>
<keyword evidence="6 8" id="KW-1133">Transmembrane helix</keyword>
<dbReference type="PANTHER" id="PTHR33908">
    <property type="entry name" value="MANNOSYLTRANSFERASE YKCB-RELATED"/>
    <property type="match status" value="1"/>
</dbReference>
<gene>
    <name evidence="9" type="ORF">E3J62_09815</name>
</gene>
<dbReference type="InterPro" id="IPR050297">
    <property type="entry name" value="LipidA_mod_glycosyltrf_83"/>
</dbReference>
<feature type="transmembrane region" description="Helical" evidence="8">
    <location>
        <begin position="129"/>
        <end position="150"/>
    </location>
</feature>
<evidence type="ECO:0008006" key="11">
    <source>
        <dbReference type="Google" id="ProtNLM"/>
    </source>
</evidence>
<protein>
    <recommendedName>
        <fullName evidence="11">Glycosyltransferase RgtA/B/C/D-like domain-containing protein</fullName>
    </recommendedName>
</protein>
<feature type="transmembrane region" description="Helical" evidence="8">
    <location>
        <begin position="221"/>
        <end position="240"/>
    </location>
</feature>
<comment type="subcellular location">
    <subcellularLocation>
        <location evidence="1">Cell membrane</location>
        <topology evidence="1">Multi-pass membrane protein</topology>
    </subcellularLocation>
</comment>
<dbReference type="PANTHER" id="PTHR33908:SF11">
    <property type="entry name" value="MEMBRANE PROTEIN"/>
    <property type="match status" value="1"/>
</dbReference>
<feature type="transmembrane region" description="Helical" evidence="8">
    <location>
        <begin position="76"/>
        <end position="98"/>
    </location>
</feature>
<evidence type="ECO:0000256" key="5">
    <source>
        <dbReference type="ARBA" id="ARBA00022692"/>
    </source>
</evidence>
<dbReference type="Proteomes" id="UP000315525">
    <property type="component" value="Unassembled WGS sequence"/>
</dbReference>
<dbReference type="AlphaFoldDB" id="A0A523UPY1"/>
<evidence type="ECO:0000256" key="4">
    <source>
        <dbReference type="ARBA" id="ARBA00022679"/>
    </source>
</evidence>